<accession>A0ABP5JIS9</accession>
<evidence type="ECO:0000256" key="1">
    <source>
        <dbReference type="ARBA" id="ARBA00022612"/>
    </source>
</evidence>
<dbReference type="EMBL" id="BAAAPF010000042">
    <property type="protein sequence ID" value="GAA2118619.1"/>
    <property type="molecule type" value="Genomic_DNA"/>
</dbReference>
<proteinExistence type="predicted"/>
<keyword evidence="5" id="KW-1185">Reference proteome</keyword>
<keyword evidence="2" id="KW-1133">Transmembrane helix</keyword>
<feature type="domain" description="Phage tail tape measure protein" evidence="3">
    <location>
        <begin position="99"/>
        <end position="297"/>
    </location>
</feature>
<gene>
    <name evidence="4" type="ORF">GCM10009802_20350</name>
</gene>
<feature type="transmembrane region" description="Helical" evidence="2">
    <location>
        <begin position="442"/>
        <end position="464"/>
    </location>
</feature>
<name>A0ABP5JIS9_9ACTN</name>
<evidence type="ECO:0000313" key="5">
    <source>
        <dbReference type="Proteomes" id="UP001500443"/>
    </source>
</evidence>
<organism evidence="4 5">
    <name type="scientific">Streptomyces synnematoformans</name>
    <dbReference type="NCBI Taxonomy" id="415721"/>
    <lineage>
        <taxon>Bacteria</taxon>
        <taxon>Bacillati</taxon>
        <taxon>Actinomycetota</taxon>
        <taxon>Actinomycetes</taxon>
        <taxon>Kitasatosporales</taxon>
        <taxon>Streptomycetaceae</taxon>
        <taxon>Streptomyces</taxon>
    </lineage>
</organism>
<dbReference type="PANTHER" id="PTHR37813">
    <property type="entry name" value="FELS-2 PROPHAGE PROTEIN"/>
    <property type="match status" value="1"/>
</dbReference>
<dbReference type="Pfam" id="PF10145">
    <property type="entry name" value="PhageMin_Tail"/>
    <property type="match status" value="1"/>
</dbReference>
<evidence type="ECO:0000313" key="4">
    <source>
        <dbReference type="EMBL" id="GAA2118619.1"/>
    </source>
</evidence>
<evidence type="ECO:0000259" key="3">
    <source>
        <dbReference type="Pfam" id="PF10145"/>
    </source>
</evidence>
<keyword evidence="2" id="KW-0812">Transmembrane</keyword>
<sequence length="581" mass="62228">MAGRPANLTIRVTSDSRQAQRDMERMPGRVSGMMNSLKQAGPAAAAAAGAAIGAALVSAINEALEQRRITATLGAQLGATPKQAKRYGELAGDLLAKGITTDFQQAADSIGDVMRAGLLDPTATDKQIRTMATRVSDLANTFGQESSQIARAVSRMLKTGMADSADEAFDILTRGFQTGGNAADDLLDTFSEYSTQFRKLGLDGADAMGLITQGLKGGARDADIVADAVKEFAIRAVDGSEETRRGFEAIGLSADEMAKKFGAGGETAKRALDDTIDRLRAMKDPVDQSRTAVDLFGGQAEDLGAALFALDPSKAVKSLGKVGGSADRMGKTLRSGQTDLQQLYRRLKQELVESINKHAVPALTRFGRWVNRNRDSLVKIVAFVNSRFIVAWNLIKAVSDQVSGAYRRNEKELRPLTNALKSAWRIVSRNLIPILSKLGRKVGTLIGVYIAGFISAIAAAVRFISWFVDWIKSAVDWLAELGRWLSRIKPPGWLSDLAGTIGGIFSASPFSAPDNGDGVRALTATETRALSVPAMTAALRRPTPVVHVYIDGQQISGMVQRTVSGALRNEGIRRRAGSRYT</sequence>
<evidence type="ECO:0000256" key="2">
    <source>
        <dbReference type="SAM" id="Phobius"/>
    </source>
</evidence>
<keyword evidence="1" id="KW-1188">Viral release from host cell</keyword>
<keyword evidence="2" id="KW-0472">Membrane</keyword>
<dbReference type="Proteomes" id="UP001500443">
    <property type="component" value="Unassembled WGS sequence"/>
</dbReference>
<dbReference type="PANTHER" id="PTHR37813:SF1">
    <property type="entry name" value="FELS-2 PROPHAGE PROTEIN"/>
    <property type="match status" value="1"/>
</dbReference>
<dbReference type="InterPro" id="IPR010090">
    <property type="entry name" value="Phage_tape_meas"/>
</dbReference>
<reference evidence="5" key="1">
    <citation type="journal article" date="2019" name="Int. J. Syst. Evol. Microbiol.">
        <title>The Global Catalogue of Microorganisms (GCM) 10K type strain sequencing project: providing services to taxonomists for standard genome sequencing and annotation.</title>
        <authorList>
            <consortium name="The Broad Institute Genomics Platform"/>
            <consortium name="The Broad Institute Genome Sequencing Center for Infectious Disease"/>
            <person name="Wu L."/>
            <person name="Ma J."/>
        </authorList>
    </citation>
    <scope>NUCLEOTIDE SEQUENCE [LARGE SCALE GENOMIC DNA]</scope>
    <source>
        <strain evidence="5">JCM 15481</strain>
    </source>
</reference>
<protein>
    <recommendedName>
        <fullName evidence="3">Phage tail tape measure protein domain-containing protein</fullName>
    </recommendedName>
</protein>
<comment type="caution">
    <text evidence="4">The sequence shown here is derived from an EMBL/GenBank/DDBJ whole genome shotgun (WGS) entry which is preliminary data.</text>
</comment>